<dbReference type="Gene3D" id="3.60.10.10">
    <property type="entry name" value="Endonuclease/exonuclease/phosphatase"/>
    <property type="match status" value="1"/>
</dbReference>
<dbReference type="Proteomes" id="UP000663873">
    <property type="component" value="Unassembled WGS sequence"/>
</dbReference>
<sequence>MNPRCRKCLDNWEFNHRCQKSILCAQCEGPHLSTSIECPVVYNYRITLKDQVKNAINDGLISQPSINQKREANRYVEDERFETKQINGTKQAWGRQSKPTERPQIQHENENDRLGELVCRTKDVLDIIRRMELKMDNQVVKVDILEKRSVLNKEKVFKENVSEKFNAIANDHQQQTPTSPSLEPNEKTVIVDAEGLTEQIRIIGIYWPQCQSRNLEDLTSCITEKTILTGDFNASAQEWQSPVTDARGNQLKKWIEKNNLLFIPGTKNSSKRSDRHIDRIFTNIEDVEAETLNTGTSDHWPIVMKSDRIGFQTDGNRPSLPPYIVGILKQVRRVRNKYYRERKTNFGVEVERTRLLLRTLTKQVKNEVYNYKSERWNAFLSTIQESHDRNGKHFWSHLSKIYKPKTLPISKLKAGSITIADQQEMTNMLSSYYKEQANSPTIDESEKRDQKIVRDYNKIMNTLSKPLDIKVEKVASSEVTKIIKKLKNKKSSGYDQISNYIIKLLPPAYIDCLVKCFNVWLSEGRYPDFWKLAKIITLNKLNAGVPRPDQTRPISLLATHSKLFEKVLLERVNTWAEGAQLVPIEQSGFRQGGLIATRVLSIYQEIQNNLAENMPTLALYVDYRKAYDM</sequence>
<evidence type="ECO:0000313" key="3">
    <source>
        <dbReference type="EMBL" id="CAF4586260.1"/>
    </source>
</evidence>
<dbReference type="InterPro" id="IPR005135">
    <property type="entry name" value="Endo/exonuclease/phosphatase"/>
</dbReference>
<keyword evidence="4" id="KW-1185">Reference proteome</keyword>
<dbReference type="EMBL" id="CAJOBP010017117">
    <property type="protein sequence ID" value="CAF4586260.1"/>
    <property type="molecule type" value="Genomic_DNA"/>
</dbReference>
<evidence type="ECO:0000259" key="2">
    <source>
        <dbReference type="Pfam" id="PF14529"/>
    </source>
</evidence>
<gene>
    <name evidence="3" type="ORF">UJA718_LOCUS30802</name>
</gene>
<comment type="caution">
    <text evidence="3">The sequence shown here is derived from an EMBL/GenBank/DDBJ whole genome shotgun (WGS) entry which is preliminary data.</text>
</comment>
<dbReference type="Pfam" id="PF14529">
    <property type="entry name" value="Exo_endo_phos_2"/>
    <property type="match status" value="1"/>
</dbReference>
<feature type="compositionally biased region" description="Basic and acidic residues" evidence="1">
    <location>
        <begin position="98"/>
        <end position="109"/>
    </location>
</feature>
<accession>A0A821AUY8</accession>
<dbReference type="InterPro" id="IPR036691">
    <property type="entry name" value="Endo/exonu/phosph_ase_sf"/>
</dbReference>
<dbReference type="GO" id="GO:0003824">
    <property type="term" value="F:catalytic activity"/>
    <property type="evidence" value="ECO:0007669"/>
    <property type="project" value="InterPro"/>
</dbReference>
<feature type="region of interest" description="Disordered" evidence="1">
    <location>
        <begin position="88"/>
        <end position="109"/>
    </location>
</feature>
<protein>
    <recommendedName>
        <fullName evidence="2">Endonuclease/exonuclease/phosphatase domain-containing protein</fullName>
    </recommendedName>
</protein>
<proteinExistence type="predicted"/>
<dbReference type="PANTHER" id="PTHR36688">
    <property type="entry name" value="ENDO/EXONUCLEASE/PHOSPHATASE DOMAIN-CONTAINING PROTEIN"/>
    <property type="match status" value="1"/>
</dbReference>
<organism evidence="3 4">
    <name type="scientific">Rotaria socialis</name>
    <dbReference type="NCBI Taxonomy" id="392032"/>
    <lineage>
        <taxon>Eukaryota</taxon>
        <taxon>Metazoa</taxon>
        <taxon>Spiralia</taxon>
        <taxon>Gnathifera</taxon>
        <taxon>Rotifera</taxon>
        <taxon>Eurotatoria</taxon>
        <taxon>Bdelloidea</taxon>
        <taxon>Philodinida</taxon>
        <taxon>Philodinidae</taxon>
        <taxon>Rotaria</taxon>
    </lineage>
</organism>
<evidence type="ECO:0000256" key="1">
    <source>
        <dbReference type="SAM" id="MobiDB-lite"/>
    </source>
</evidence>
<dbReference type="InterPro" id="IPR052560">
    <property type="entry name" value="RdDP_mobile_element"/>
</dbReference>
<feature type="domain" description="Endonuclease/exonuclease/phosphatase" evidence="2">
    <location>
        <begin position="200"/>
        <end position="303"/>
    </location>
</feature>
<dbReference type="AlphaFoldDB" id="A0A821AUY8"/>
<evidence type="ECO:0000313" key="4">
    <source>
        <dbReference type="Proteomes" id="UP000663873"/>
    </source>
</evidence>
<feature type="non-terminal residue" evidence="3">
    <location>
        <position position="1"/>
    </location>
</feature>
<dbReference type="PANTHER" id="PTHR36688:SF1">
    <property type="entry name" value="ENDONUCLEASE_EXONUCLEASE_PHOSPHATASE DOMAIN-CONTAINING PROTEIN"/>
    <property type="match status" value="1"/>
</dbReference>
<dbReference type="SUPFAM" id="SSF56219">
    <property type="entry name" value="DNase I-like"/>
    <property type="match status" value="1"/>
</dbReference>
<name>A0A821AUY8_9BILA</name>
<reference evidence="3" key="1">
    <citation type="submission" date="2021-02" db="EMBL/GenBank/DDBJ databases">
        <authorList>
            <person name="Nowell W R."/>
        </authorList>
    </citation>
    <scope>NUCLEOTIDE SEQUENCE</scope>
</reference>